<protein>
    <recommendedName>
        <fullName evidence="3">Group-specific protein</fullName>
    </recommendedName>
</protein>
<name>A0ABV6GRM1_9BACL</name>
<comment type="caution">
    <text evidence="1">The sequence shown here is derived from an EMBL/GenBank/DDBJ whole genome shotgun (WGS) entry which is preliminary data.</text>
</comment>
<evidence type="ECO:0000313" key="2">
    <source>
        <dbReference type="Proteomes" id="UP001589785"/>
    </source>
</evidence>
<accession>A0ABV6GRM1</accession>
<dbReference type="EMBL" id="JBHLVN010000029">
    <property type="protein sequence ID" value="MFC0297148.1"/>
    <property type="molecule type" value="Genomic_DNA"/>
</dbReference>
<sequence>MYSVQQLQALDCLLKKVVGDHFKLVIELNGQYWYGDFVRLDGNALYQHFIDGIGAIEKHTFYIDSPNAPNMVKKIWQSYLAAIEPFRRHPFGSNPFERLRDLPLLFETLVNILAKADIADEDSPLSPCLFNARSLNGDGSLPFIYLGNEKLKLVSLIRIAEE</sequence>
<keyword evidence="2" id="KW-1185">Reference proteome</keyword>
<dbReference type="Proteomes" id="UP001589785">
    <property type="component" value="Unassembled WGS sequence"/>
</dbReference>
<evidence type="ECO:0000313" key="1">
    <source>
        <dbReference type="EMBL" id="MFC0297148.1"/>
    </source>
</evidence>
<evidence type="ECO:0008006" key="3">
    <source>
        <dbReference type="Google" id="ProtNLM"/>
    </source>
</evidence>
<gene>
    <name evidence="1" type="ORF">ACFFHQ_06685</name>
</gene>
<dbReference type="RefSeq" id="WP_055357813.1">
    <property type="nucleotide sequence ID" value="NZ_JBHLVN010000029.1"/>
</dbReference>
<proteinExistence type="predicted"/>
<organism evidence="1 2">
    <name type="scientific">Geobacillus jurassicus</name>
    <dbReference type="NCBI Taxonomy" id="235932"/>
    <lineage>
        <taxon>Bacteria</taxon>
        <taxon>Bacillati</taxon>
        <taxon>Bacillota</taxon>
        <taxon>Bacilli</taxon>
        <taxon>Bacillales</taxon>
        <taxon>Anoxybacillaceae</taxon>
        <taxon>Geobacillus</taxon>
    </lineage>
</organism>
<reference evidence="1 2" key="1">
    <citation type="submission" date="2024-09" db="EMBL/GenBank/DDBJ databases">
        <authorList>
            <person name="Sun Q."/>
            <person name="Mori K."/>
        </authorList>
    </citation>
    <scope>NUCLEOTIDE SEQUENCE [LARGE SCALE GENOMIC DNA]</scope>
    <source>
        <strain evidence="1 2">CCM 7224</strain>
    </source>
</reference>